<organism evidence="1 2">
    <name type="scientific">Prevotella heparinolytica</name>
    <dbReference type="NCBI Taxonomy" id="28113"/>
    <lineage>
        <taxon>Bacteria</taxon>
        <taxon>Pseudomonadati</taxon>
        <taxon>Bacteroidota</taxon>
        <taxon>Bacteroidia</taxon>
        <taxon>Bacteroidales</taxon>
        <taxon>Bacteroidaceae</taxon>
        <taxon>Bacteroides</taxon>
    </lineage>
</organism>
<dbReference type="RefSeq" id="WP_131927568.1">
    <property type="nucleotide sequence ID" value="NZ_SLXB01000043.1"/>
</dbReference>
<accession>A0A4R2LII8</accession>
<reference evidence="1 2" key="1">
    <citation type="submission" date="2019-03" db="EMBL/GenBank/DDBJ databases">
        <title>Genomic Encyclopedia of Type Strains, Phase IV (KMG-IV): sequencing the most valuable type-strain genomes for metagenomic binning, comparative biology and taxonomic classification.</title>
        <authorList>
            <person name="Goeker M."/>
        </authorList>
    </citation>
    <scope>NUCLEOTIDE SEQUENCE [LARGE SCALE GENOMIC DNA]</scope>
    <source>
        <strain evidence="1 2">DSM 23917</strain>
    </source>
</reference>
<evidence type="ECO:0000313" key="1">
    <source>
        <dbReference type="EMBL" id="TCO86215.1"/>
    </source>
</evidence>
<protein>
    <submittedName>
        <fullName evidence="1">Uncharacterized protein</fullName>
    </submittedName>
</protein>
<evidence type="ECO:0000313" key="2">
    <source>
        <dbReference type="Proteomes" id="UP000295600"/>
    </source>
</evidence>
<name>A0A4R2LII8_9BACE</name>
<dbReference type="Proteomes" id="UP000295600">
    <property type="component" value="Unassembled WGS sequence"/>
</dbReference>
<dbReference type="AlphaFoldDB" id="A0A4R2LII8"/>
<sequence length="147" mass="16971">MEGELKINGKDMYAEYGMFLTEKSQGDYFNLSELLKPSKMKPYTSVSFREENGEKLPEKLPEPKREARDFQLYVAIVGDTPELFSAKYAAVMQLLSSGWLNMDISLTGRTYKVYYQECTAYEPLTGTEDGEVICRMKLKFREPNPEF</sequence>
<comment type="caution">
    <text evidence="1">The sequence shown here is derived from an EMBL/GenBank/DDBJ whole genome shotgun (WGS) entry which is preliminary data.</text>
</comment>
<gene>
    <name evidence="1" type="ORF">EV202_1435</name>
</gene>
<proteinExistence type="predicted"/>
<dbReference type="EMBL" id="SLXB01000043">
    <property type="protein sequence ID" value="TCO86215.1"/>
    <property type="molecule type" value="Genomic_DNA"/>
</dbReference>